<dbReference type="InterPro" id="IPR050418">
    <property type="entry name" value="D-iso_2-hydroxyacid_DH_PdxB"/>
</dbReference>
<dbReference type="OrthoDB" id="298012at2759"/>
<evidence type="ECO:0000256" key="3">
    <source>
        <dbReference type="ARBA" id="ARBA00023027"/>
    </source>
</evidence>
<sequence>MTQSTSPHIVRLDAIHCPDSTFNSTFKHTYAAYQKTPPTDDIIIQHLTSPKPANVAITTRIPISEKTLAACPDLKLVCAMAIGVDMIDLAACKKYGVRVCNVPAASNESVAEHAIALFFSLRRQVVRMHELTFPGVDWPLRMSLKDEFGECPGTCREEIVTILGGGELGGRVANICKALNMKVRFAERKGVAASEVREGRMAFDECIRSSTAFFLTLPLSPETLNMISSEELAAMRSDALIVNVARGGIINEEALVEALKKRQILGAATDVYFEEPAGLKNSTLVRAANEWTKDDSMKGRLVLSPHLAWWAKSSIEKLRTTVAANIEAWAGGEVKNEVL</sequence>
<dbReference type="InterPro" id="IPR006139">
    <property type="entry name" value="D-isomer_2_OHA_DH_cat_dom"/>
</dbReference>
<dbReference type="Pfam" id="PF00389">
    <property type="entry name" value="2-Hacid_dh"/>
    <property type="match status" value="1"/>
</dbReference>
<dbReference type="InterPro" id="IPR006140">
    <property type="entry name" value="D-isomer_DH_NAD-bd"/>
</dbReference>
<dbReference type="STRING" id="149040.A0A194WRY9"/>
<dbReference type="InterPro" id="IPR036291">
    <property type="entry name" value="NAD(P)-bd_dom_sf"/>
</dbReference>
<evidence type="ECO:0000259" key="6">
    <source>
        <dbReference type="Pfam" id="PF02826"/>
    </source>
</evidence>
<keyword evidence="3" id="KW-0520">NAD</keyword>
<dbReference type="Pfam" id="PF02826">
    <property type="entry name" value="2-Hacid_dh_C"/>
    <property type="match status" value="1"/>
</dbReference>
<dbReference type="InterPro" id="IPR029753">
    <property type="entry name" value="D-isomer_DH_CS"/>
</dbReference>
<evidence type="ECO:0000313" key="8">
    <source>
        <dbReference type="Proteomes" id="UP000070700"/>
    </source>
</evidence>
<evidence type="ECO:0000259" key="5">
    <source>
        <dbReference type="Pfam" id="PF00389"/>
    </source>
</evidence>
<organism evidence="7 8">
    <name type="scientific">Mollisia scopiformis</name>
    <name type="common">Conifer needle endophyte fungus</name>
    <name type="synonym">Phialocephala scopiformis</name>
    <dbReference type="NCBI Taxonomy" id="149040"/>
    <lineage>
        <taxon>Eukaryota</taxon>
        <taxon>Fungi</taxon>
        <taxon>Dikarya</taxon>
        <taxon>Ascomycota</taxon>
        <taxon>Pezizomycotina</taxon>
        <taxon>Leotiomycetes</taxon>
        <taxon>Helotiales</taxon>
        <taxon>Mollisiaceae</taxon>
        <taxon>Mollisia</taxon>
    </lineage>
</organism>
<evidence type="ECO:0000256" key="4">
    <source>
        <dbReference type="RuleBase" id="RU003719"/>
    </source>
</evidence>
<dbReference type="PANTHER" id="PTHR43761:SF1">
    <property type="entry name" value="D-ISOMER SPECIFIC 2-HYDROXYACID DEHYDROGENASE CATALYTIC DOMAIN-CONTAINING PROTEIN-RELATED"/>
    <property type="match status" value="1"/>
</dbReference>
<evidence type="ECO:0000256" key="2">
    <source>
        <dbReference type="ARBA" id="ARBA00023002"/>
    </source>
</evidence>
<evidence type="ECO:0000313" key="7">
    <source>
        <dbReference type="EMBL" id="KUJ10741.1"/>
    </source>
</evidence>
<dbReference type="GO" id="GO:0051287">
    <property type="term" value="F:NAD binding"/>
    <property type="evidence" value="ECO:0007669"/>
    <property type="project" value="InterPro"/>
</dbReference>
<comment type="similarity">
    <text evidence="1 4">Belongs to the D-isomer specific 2-hydroxyacid dehydrogenase family.</text>
</comment>
<feature type="domain" description="D-isomer specific 2-hydroxyacid dehydrogenase NAD-binding" evidence="6">
    <location>
        <begin position="116"/>
        <end position="289"/>
    </location>
</feature>
<dbReference type="PANTHER" id="PTHR43761">
    <property type="entry name" value="D-ISOMER SPECIFIC 2-HYDROXYACID DEHYDROGENASE FAMILY PROTEIN (AFU_ORTHOLOGUE AFUA_1G13630)"/>
    <property type="match status" value="1"/>
</dbReference>
<dbReference type="RefSeq" id="XP_018065096.1">
    <property type="nucleotide sequence ID" value="XM_018218805.1"/>
</dbReference>
<keyword evidence="8" id="KW-1185">Reference proteome</keyword>
<keyword evidence="2 4" id="KW-0560">Oxidoreductase</keyword>
<gene>
    <name evidence="7" type="ORF">LY89DRAFT_723331</name>
</gene>
<dbReference type="InParanoid" id="A0A194WRY9"/>
<accession>A0A194WRY9</accession>
<reference evidence="7 8" key="1">
    <citation type="submission" date="2015-10" db="EMBL/GenBank/DDBJ databases">
        <title>Full genome of DAOMC 229536 Phialocephala scopiformis, a fungal endophyte of spruce producing the potent anti-insectan compound rugulosin.</title>
        <authorList>
            <consortium name="DOE Joint Genome Institute"/>
            <person name="Walker A.K."/>
            <person name="Frasz S.L."/>
            <person name="Seifert K.A."/>
            <person name="Miller J.D."/>
            <person name="Mondo S.J."/>
            <person name="Labutti K."/>
            <person name="Lipzen A."/>
            <person name="Dockter R."/>
            <person name="Kennedy M."/>
            <person name="Grigoriev I.V."/>
            <person name="Spatafora J.W."/>
        </authorList>
    </citation>
    <scope>NUCLEOTIDE SEQUENCE [LARGE SCALE GENOMIC DNA]</scope>
    <source>
        <strain evidence="7 8">CBS 120377</strain>
    </source>
</reference>
<dbReference type="CDD" id="cd05198">
    <property type="entry name" value="formate_dh_like"/>
    <property type="match status" value="1"/>
</dbReference>
<name>A0A194WRY9_MOLSC</name>
<dbReference type="Gene3D" id="3.40.50.720">
    <property type="entry name" value="NAD(P)-binding Rossmann-like Domain"/>
    <property type="match status" value="2"/>
</dbReference>
<dbReference type="GO" id="GO:0016616">
    <property type="term" value="F:oxidoreductase activity, acting on the CH-OH group of donors, NAD or NADP as acceptor"/>
    <property type="evidence" value="ECO:0007669"/>
    <property type="project" value="InterPro"/>
</dbReference>
<evidence type="ECO:0000256" key="1">
    <source>
        <dbReference type="ARBA" id="ARBA00005854"/>
    </source>
</evidence>
<dbReference type="SUPFAM" id="SSF51735">
    <property type="entry name" value="NAD(P)-binding Rossmann-fold domains"/>
    <property type="match status" value="1"/>
</dbReference>
<dbReference type="PROSITE" id="PS00671">
    <property type="entry name" value="D_2_HYDROXYACID_DH_3"/>
    <property type="match status" value="1"/>
</dbReference>
<protein>
    <submittedName>
        <fullName evidence="7">2-hydroxyacid dehydrogenase-like protein</fullName>
    </submittedName>
</protein>
<dbReference type="SUPFAM" id="SSF52283">
    <property type="entry name" value="Formate/glycerate dehydrogenase catalytic domain-like"/>
    <property type="match status" value="1"/>
</dbReference>
<dbReference type="KEGG" id="psco:LY89DRAFT_723331"/>
<dbReference type="AlphaFoldDB" id="A0A194WRY9"/>
<dbReference type="GeneID" id="28828531"/>
<proteinExistence type="inferred from homology"/>
<dbReference type="EMBL" id="KQ947428">
    <property type="protein sequence ID" value="KUJ10741.1"/>
    <property type="molecule type" value="Genomic_DNA"/>
</dbReference>
<dbReference type="Proteomes" id="UP000070700">
    <property type="component" value="Unassembled WGS sequence"/>
</dbReference>
<feature type="domain" description="D-isomer specific 2-hydroxyacid dehydrogenase catalytic" evidence="5">
    <location>
        <begin position="53"/>
        <end position="338"/>
    </location>
</feature>